<accession>A0ABW3XLS7</accession>
<evidence type="ECO:0000313" key="1">
    <source>
        <dbReference type="EMBL" id="MFD1310574.1"/>
    </source>
</evidence>
<comment type="caution">
    <text evidence="1">The sequence shown here is derived from an EMBL/GenBank/DDBJ whole genome shotgun (WGS) entry which is preliminary data.</text>
</comment>
<dbReference type="SUPFAM" id="SSF160631">
    <property type="entry name" value="SMI1/KNR4-like"/>
    <property type="match status" value="1"/>
</dbReference>
<organism evidence="1 2">
    <name type="scientific">Streptomyces kaempferi</name>
    <dbReference type="NCBI Taxonomy" id="333725"/>
    <lineage>
        <taxon>Bacteria</taxon>
        <taxon>Bacillati</taxon>
        <taxon>Actinomycetota</taxon>
        <taxon>Actinomycetes</taxon>
        <taxon>Kitasatosporales</taxon>
        <taxon>Streptomycetaceae</taxon>
        <taxon>Streptomyces</taxon>
    </lineage>
</organism>
<protein>
    <submittedName>
        <fullName evidence="1">SMI1/KNR4 family protein</fullName>
    </submittedName>
</protein>
<dbReference type="RefSeq" id="WP_381239158.1">
    <property type="nucleotide sequence ID" value="NZ_JBHSKH010000071.1"/>
</dbReference>
<dbReference type="EMBL" id="JBHTMM010000056">
    <property type="protein sequence ID" value="MFD1310574.1"/>
    <property type="molecule type" value="Genomic_DNA"/>
</dbReference>
<evidence type="ECO:0000313" key="2">
    <source>
        <dbReference type="Proteomes" id="UP001597058"/>
    </source>
</evidence>
<name>A0ABW3XLS7_9ACTN</name>
<dbReference type="InterPro" id="IPR037883">
    <property type="entry name" value="Knr4/Smi1-like_sf"/>
</dbReference>
<reference evidence="2" key="1">
    <citation type="journal article" date="2019" name="Int. J. Syst. Evol. Microbiol.">
        <title>The Global Catalogue of Microorganisms (GCM) 10K type strain sequencing project: providing services to taxonomists for standard genome sequencing and annotation.</title>
        <authorList>
            <consortium name="The Broad Institute Genomics Platform"/>
            <consortium name="The Broad Institute Genome Sequencing Center for Infectious Disease"/>
            <person name="Wu L."/>
            <person name="Ma J."/>
        </authorList>
    </citation>
    <scope>NUCLEOTIDE SEQUENCE [LARGE SCALE GENOMIC DNA]</scope>
    <source>
        <strain evidence="2">CGMCC 4.7020</strain>
    </source>
</reference>
<sequence>MTGTAPDQCPDEATLAFLRSVFVPEWREPPLGRDGVSAWESEHGVVLPEPYRTLIAEISNGSSLGPPEDGGLLPLGWLPPDWHGQGDRNPAAVFPLQKTWAWEDEPLTDGHDERVAAVHDHGSIVLGAEDGTSYWVLVVTGPQRGRVWLVADVGAYPYPMPEAAGFLQWVRRWHAGDGWWD</sequence>
<keyword evidence="2" id="KW-1185">Reference proteome</keyword>
<gene>
    <name evidence="1" type="ORF">ACFQ5X_32650</name>
</gene>
<proteinExistence type="predicted"/>
<dbReference type="Proteomes" id="UP001597058">
    <property type="component" value="Unassembled WGS sequence"/>
</dbReference>